<evidence type="ECO:0000313" key="8">
    <source>
        <dbReference type="Proteomes" id="UP000001449"/>
    </source>
</evidence>
<evidence type="ECO:0000256" key="4">
    <source>
        <dbReference type="ARBA" id="ARBA00023136"/>
    </source>
</evidence>
<reference evidence="7 8" key="1">
    <citation type="journal article" date="2004" name="Science">
        <title>The genome of the diatom Thalassiosira pseudonana: ecology, evolution, and metabolism.</title>
        <authorList>
            <person name="Armbrust E.V."/>
            <person name="Berges J.A."/>
            <person name="Bowler C."/>
            <person name="Green B.R."/>
            <person name="Martinez D."/>
            <person name="Putnam N.H."/>
            <person name="Zhou S."/>
            <person name="Allen A.E."/>
            <person name="Apt K.E."/>
            <person name="Bechner M."/>
            <person name="Brzezinski M.A."/>
            <person name="Chaal B.K."/>
            <person name="Chiovitti A."/>
            <person name="Davis A.K."/>
            <person name="Demarest M.S."/>
            <person name="Detter J.C."/>
            <person name="Glavina T."/>
            <person name="Goodstein D."/>
            <person name="Hadi M.Z."/>
            <person name="Hellsten U."/>
            <person name="Hildebrand M."/>
            <person name="Jenkins B.D."/>
            <person name="Jurka J."/>
            <person name="Kapitonov V.V."/>
            <person name="Kroger N."/>
            <person name="Lau W.W."/>
            <person name="Lane T.W."/>
            <person name="Larimer F.W."/>
            <person name="Lippmeier J.C."/>
            <person name="Lucas S."/>
            <person name="Medina M."/>
            <person name="Montsant A."/>
            <person name="Obornik M."/>
            <person name="Parker M.S."/>
            <person name="Palenik B."/>
            <person name="Pazour G.J."/>
            <person name="Richardson P.M."/>
            <person name="Rynearson T.A."/>
            <person name="Saito M.A."/>
            <person name="Schwartz D.C."/>
            <person name="Thamatrakoln K."/>
            <person name="Valentin K."/>
            <person name="Vardi A."/>
            <person name="Wilkerson F.P."/>
            <person name="Rokhsar D.S."/>
        </authorList>
    </citation>
    <scope>NUCLEOTIDE SEQUENCE [LARGE SCALE GENOMIC DNA]</scope>
    <source>
        <strain evidence="7 8">CCMP1335</strain>
    </source>
</reference>
<keyword evidence="3" id="KW-0793">Thylakoid</keyword>
<sequence>MKLAVIAALVSSAAAFAPNAQPAAQTALNAESDRRSFLGAAAAFGAAALPLAANAVVDYENVALLGGSQTVDLNNANVRAYLRMPGMYPAAAGKIVTHGPYKSVADVYNIPGLTNAEKEVIKKYESRFTAKAVAPEYAIDRINNGLYR</sequence>
<comment type="subcellular location">
    <subcellularLocation>
        <location evidence="1">Membrane</location>
        <topology evidence="1">Peripheral membrane protein</topology>
    </subcellularLocation>
</comment>
<dbReference type="Gene3D" id="1.10.150.320">
    <property type="entry name" value="Photosystem II 12 kDa extrinsic protein"/>
    <property type="match status" value="1"/>
</dbReference>
<reference evidence="7 8" key="2">
    <citation type="journal article" date="2008" name="Nature">
        <title>The Phaeodactylum genome reveals the evolutionary history of diatom genomes.</title>
        <authorList>
            <person name="Bowler C."/>
            <person name="Allen A.E."/>
            <person name="Badger J.H."/>
            <person name="Grimwood J."/>
            <person name="Jabbari K."/>
            <person name="Kuo A."/>
            <person name="Maheswari U."/>
            <person name="Martens C."/>
            <person name="Maumus F."/>
            <person name="Otillar R.P."/>
            <person name="Rayko E."/>
            <person name="Salamov A."/>
            <person name="Vandepoele K."/>
            <person name="Beszteri B."/>
            <person name="Gruber A."/>
            <person name="Heijde M."/>
            <person name="Katinka M."/>
            <person name="Mock T."/>
            <person name="Valentin K."/>
            <person name="Verret F."/>
            <person name="Berges J.A."/>
            <person name="Brownlee C."/>
            <person name="Cadoret J.P."/>
            <person name="Chiovitti A."/>
            <person name="Choi C.J."/>
            <person name="Coesel S."/>
            <person name="De Martino A."/>
            <person name="Detter J.C."/>
            <person name="Durkin C."/>
            <person name="Falciatore A."/>
            <person name="Fournet J."/>
            <person name="Haruta M."/>
            <person name="Huysman M.J."/>
            <person name="Jenkins B.D."/>
            <person name="Jiroutova K."/>
            <person name="Jorgensen R.E."/>
            <person name="Joubert Y."/>
            <person name="Kaplan A."/>
            <person name="Kroger N."/>
            <person name="Kroth P.G."/>
            <person name="La Roche J."/>
            <person name="Lindquist E."/>
            <person name="Lommer M."/>
            <person name="Martin-Jezequel V."/>
            <person name="Lopez P.J."/>
            <person name="Lucas S."/>
            <person name="Mangogna M."/>
            <person name="McGinnis K."/>
            <person name="Medlin L.K."/>
            <person name="Montsant A."/>
            <person name="Oudot-Le Secq M.P."/>
            <person name="Napoli C."/>
            <person name="Obornik M."/>
            <person name="Parker M.S."/>
            <person name="Petit J.L."/>
            <person name="Porcel B.M."/>
            <person name="Poulsen N."/>
            <person name="Robison M."/>
            <person name="Rychlewski L."/>
            <person name="Rynearson T.A."/>
            <person name="Schmutz J."/>
            <person name="Shapiro H."/>
            <person name="Siaut M."/>
            <person name="Stanley M."/>
            <person name="Sussman M.R."/>
            <person name="Taylor A.R."/>
            <person name="Vardi A."/>
            <person name="von Dassow P."/>
            <person name="Vyverman W."/>
            <person name="Willis A."/>
            <person name="Wyrwicz L.S."/>
            <person name="Rokhsar D.S."/>
            <person name="Weissenbach J."/>
            <person name="Armbrust E.V."/>
            <person name="Green B.R."/>
            <person name="Van de Peer Y."/>
            <person name="Grigoriev I.V."/>
        </authorList>
    </citation>
    <scope>NUCLEOTIDE SEQUENCE [LARGE SCALE GENOMIC DNA]</scope>
    <source>
        <strain evidence="7 8">CCMP1335</strain>
    </source>
</reference>
<evidence type="ECO:0000256" key="3">
    <source>
        <dbReference type="ARBA" id="ARBA00023078"/>
    </source>
</evidence>
<keyword evidence="9" id="KW-0002">3D-structure</keyword>
<dbReference type="PDB" id="8IWH">
    <property type="method" value="EM"/>
    <property type="resolution" value="2.68 A"/>
    <property type="chains" value="U/u=1-148"/>
</dbReference>
<dbReference type="RefSeq" id="XP_002288025.1">
    <property type="nucleotide sequence ID" value="XM_002287989.1"/>
</dbReference>
<dbReference type="InParanoid" id="B8BVI4"/>
<dbReference type="GeneID" id="7452492"/>
<feature type="signal peptide" evidence="6">
    <location>
        <begin position="1"/>
        <end position="15"/>
    </location>
</feature>
<evidence type="ECO:0000256" key="2">
    <source>
        <dbReference type="ARBA" id="ARBA00010827"/>
    </source>
</evidence>
<dbReference type="STRING" id="35128.B8BVI4"/>
<proteinExistence type="evidence at protein level"/>
<dbReference type="eggNOG" id="ENOG502S50I">
    <property type="taxonomic scope" value="Eukaryota"/>
</dbReference>
<protein>
    <recommendedName>
        <fullName evidence="5">Photosystem II 12 kDa extrinsic protein</fullName>
    </recommendedName>
</protein>
<comment type="similarity">
    <text evidence="2">Belongs to the PsbU family.</text>
</comment>
<dbReference type="GO" id="GO:0015979">
    <property type="term" value="P:photosynthesis"/>
    <property type="evidence" value="ECO:0007669"/>
    <property type="project" value="InterPro"/>
</dbReference>
<organism evidence="7 8">
    <name type="scientific">Thalassiosira pseudonana</name>
    <name type="common">Marine diatom</name>
    <name type="synonym">Cyclotella nana</name>
    <dbReference type="NCBI Taxonomy" id="35128"/>
    <lineage>
        <taxon>Eukaryota</taxon>
        <taxon>Sar</taxon>
        <taxon>Stramenopiles</taxon>
        <taxon>Ochrophyta</taxon>
        <taxon>Bacillariophyta</taxon>
        <taxon>Coscinodiscophyceae</taxon>
        <taxon>Thalassiosirophycidae</taxon>
        <taxon>Thalassiosirales</taxon>
        <taxon>Thalassiosiraceae</taxon>
        <taxon>Thalassiosira</taxon>
    </lineage>
</organism>
<evidence type="ECO:0000256" key="5">
    <source>
        <dbReference type="ARBA" id="ARBA00043089"/>
    </source>
</evidence>
<evidence type="ECO:0007829" key="9">
    <source>
        <dbReference type="PDB" id="8IWH"/>
    </source>
</evidence>
<dbReference type="KEGG" id="tps:THAPSDRAFT_2848"/>
<dbReference type="AlphaFoldDB" id="B8BVI4"/>
<evidence type="ECO:0000313" key="7">
    <source>
        <dbReference type="EMBL" id="EED95468.1"/>
    </source>
</evidence>
<dbReference type="SMR" id="B8BVI4"/>
<dbReference type="Pfam" id="PF06514">
    <property type="entry name" value="PsbU"/>
    <property type="match status" value="1"/>
</dbReference>
<keyword evidence="6" id="KW-0732">Signal</keyword>
<dbReference type="SUPFAM" id="SSF81585">
    <property type="entry name" value="PsbU/PolX domain-like"/>
    <property type="match status" value="1"/>
</dbReference>
<name>B8BVI4_THAPS</name>
<feature type="chain" id="PRO_5013152768" description="Photosystem II 12 kDa extrinsic protein" evidence="6">
    <location>
        <begin position="16"/>
        <end position="148"/>
    </location>
</feature>
<evidence type="ECO:0000256" key="1">
    <source>
        <dbReference type="ARBA" id="ARBA00004170"/>
    </source>
</evidence>
<dbReference type="InterPro" id="IPR010527">
    <property type="entry name" value="PSII_PsbU"/>
</dbReference>
<keyword evidence="8" id="KW-1185">Reference proteome</keyword>
<dbReference type="Proteomes" id="UP000001449">
    <property type="component" value="Chromosome 2"/>
</dbReference>
<dbReference type="HOGENOM" id="CLU_141240_0_0_1"/>
<dbReference type="PaxDb" id="35128-Thaps2848"/>
<gene>
    <name evidence="7" type="ORF">THAPSDRAFT_2848</name>
</gene>
<dbReference type="OMA" id="ANIRVYA"/>
<dbReference type="GO" id="GO:0042549">
    <property type="term" value="P:photosystem II stabilization"/>
    <property type="evidence" value="ECO:0007669"/>
    <property type="project" value="InterPro"/>
</dbReference>
<evidence type="ECO:0000256" key="6">
    <source>
        <dbReference type="SAM" id="SignalP"/>
    </source>
</evidence>
<accession>B8BVI4</accession>
<dbReference type="GO" id="GO:0009523">
    <property type="term" value="C:photosystem II"/>
    <property type="evidence" value="ECO:0007669"/>
    <property type="project" value="InterPro"/>
</dbReference>
<dbReference type="GO" id="GO:0019898">
    <property type="term" value="C:extrinsic component of membrane"/>
    <property type="evidence" value="ECO:0007669"/>
    <property type="project" value="InterPro"/>
</dbReference>
<keyword evidence="4" id="KW-0472">Membrane</keyword>
<dbReference type="NCBIfam" id="NF002708">
    <property type="entry name" value="PRK02515.1"/>
    <property type="match status" value="1"/>
</dbReference>
<reference evidence="9" key="3">
    <citation type="journal article" date="2023" name="Sci. Adv.">
        <title>Structure of a diatom photosystem II supercomplex containing a member of Lhcx family and dimeric FCPII.</title>
        <authorList>
            <person name="Feng Y."/>
            <person name="Li Z."/>
            <person name="Li X."/>
            <person name="Shen L."/>
            <person name="Liu X."/>
            <person name="Zhou C."/>
            <person name="Zhang J."/>
            <person name="Sang M."/>
            <person name="Han G."/>
            <person name="Yang W."/>
            <person name="Kuang T."/>
            <person name="Wang W."/>
            <person name="Shen J.R."/>
        </authorList>
    </citation>
    <scope>STRUCTURE BY ELECTRON MICROSCOPY (2.68 ANGSTROMS)</scope>
</reference>
<dbReference type="EMDB" id="EMD-35766"/>
<dbReference type="EMBL" id="CM000639">
    <property type="protein sequence ID" value="EED95468.1"/>
    <property type="molecule type" value="Genomic_DNA"/>
</dbReference>